<dbReference type="PANTHER" id="PTHR33122">
    <property type="entry name" value="LIPID BINDING PROTEIN-RELATED"/>
    <property type="match status" value="1"/>
</dbReference>
<dbReference type="InterPro" id="IPR016140">
    <property type="entry name" value="Bifunc_inhib/LTP/seed_store"/>
</dbReference>
<dbReference type="PANTHER" id="PTHR33122:SF36">
    <property type="entry name" value="LIPID TRANSFER PROTEIN"/>
    <property type="match status" value="1"/>
</dbReference>
<dbReference type="EMBL" id="JAYWIO010000006">
    <property type="protein sequence ID" value="KAK7257923.1"/>
    <property type="molecule type" value="Genomic_DNA"/>
</dbReference>
<organism evidence="2 3">
    <name type="scientific">Crotalaria pallida</name>
    <name type="common">Smooth rattlebox</name>
    <name type="synonym">Crotalaria striata</name>
    <dbReference type="NCBI Taxonomy" id="3830"/>
    <lineage>
        <taxon>Eukaryota</taxon>
        <taxon>Viridiplantae</taxon>
        <taxon>Streptophyta</taxon>
        <taxon>Embryophyta</taxon>
        <taxon>Tracheophyta</taxon>
        <taxon>Spermatophyta</taxon>
        <taxon>Magnoliopsida</taxon>
        <taxon>eudicotyledons</taxon>
        <taxon>Gunneridae</taxon>
        <taxon>Pentapetalae</taxon>
        <taxon>rosids</taxon>
        <taxon>fabids</taxon>
        <taxon>Fabales</taxon>
        <taxon>Fabaceae</taxon>
        <taxon>Papilionoideae</taxon>
        <taxon>50 kb inversion clade</taxon>
        <taxon>genistoids sensu lato</taxon>
        <taxon>core genistoids</taxon>
        <taxon>Crotalarieae</taxon>
        <taxon>Crotalaria</taxon>
    </lineage>
</organism>
<accession>A0AAN9EIK3</accession>
<dbReference type="GO" id="GO:0005504">
    <property type="term" value="F:fatty acid binding"/>
    <property type="evidence" value="ECO:0007669"/>
    <property type="project" value="InterPro"/>
</dbReference>
<dbReference type="AlphaFoldDB" id="A0AAN9EIK3"/>
<dbReference type="Gene3D" id="1.10.110.10">
    <property type="entry name" value="Plant lipid-transfer and hydrophobic proteins"/>
    <property type="match status" value="1"/>
</dbReference>
<proteinExistence type="predicted"/>
<gene>
    <name evidence="2" type="ORF">RIF29_32252</name>
</gene>
<protein>
    <recommendedName>
        <fullName evidence="1">Bifunctional inhibitor/plant lipid transfer protein/seed storage helical domain-containing protein</fullName>
    </recommendedName>
</protein>
<dbReference type="InterPro" id="IPR036312">
    <property type="entry name" value="Bifun_inhib/LTP/seed_sf"/>
</dbReference>
<dbReference type="CDD" id="cd04660">
    <property type="entry name" value="nsLTP_like"/>
    <property type="match status" value="1"/>
</dbReference>
<keyword evidence="3" id="KW-1185">Reference proteome</keyword>
<evidence type="ECO:0000313" key="3">
    <source>
        <dbReference type="Proteomes" id="UP001372338"/>
    </source>
</evidence>
<dbReference type="SUPFAM" id="SSF47699">
    <property type="entry name" value="Bifunctional inhibitor/lipid-transfer protein/seed storage 2S albumin"/>
    <property type="match status" value="1"/>
</dbReference>
<comment type="caution">
    <text evidence="2">The sequence shown here is derived from an EMBL/GenBank/DDBJ whole genome shotgun (WGS) entry which is preliminary data.</text>
</comment>
<dbReference type="SMART" id="SM00499">
    <property type="entry name" value="AAI"/>
    <property type="match status" value="1"/>
</dbReference>
<dbReference type="Proteomes" id="UP001372338">
    <property type="component" value="Unassembled WGS sequence"/>
</dbReference>
<dbReference type="Pfam" id="PF14368">
    <property type="entry name" value="LTP_2"/>
    <property type="match status" value="1"/>
</dbReference>
<evidence type="ECO:0000313" key="2">
    <source>
        <dbReference type="EMBL" id="KAK7257923.1"/>
    </source>
</evidence>
<dbReference type="InterPro" id="IPR039265">
    <property type="entry name" value="DIR1-like"/>
</dbReference>
<dbReference type="InterPro" id="IPR044741">
    <property type="entry name" value="NsLTP-like"/>
</dbReference>
<dbReference type="GO" id="GO:0009627">
    <property type="term" value="P:systemic acquired resistance"/>
    <property type="evidence" value="ECO:0007669"/>
    <property type="project" value="InterPro"/>
</dbReference>
<feature type="domain" description="Bifunctional inhibitor/plant lipid transfer protein/seed storage helical" evidence="1">
    <location>
        <begin position="32"/>
        <end position="107"/>
    </location>
</feature>
<reference evidence="2 3" key="1">
    <citation type="submission" date="2024-01" db="EMBL/GenBank/DDBJ databases">
        <title>The genomes of 5 underutilized Papilionoideae crops provide insights into root nodulation and disease resistanc.</title>
        <authorList>
            <person name="Yuan L."/>
        </authorList>
    </citation>
    <scope>NUCLEOTIDE SEQUENCE [LARGE SCALE GENOMIC DNA]</scope>
    <source>
        <strain evidence="2">ZHUSHIDOU_FW_LH</strain>
        <tissue evidence="2">Leaf</tissue>
    </source>
</reference>
<sequence length="107" mass="11244">MEACNKKFMIVVAIVITMIGSGTMLVNGQTFCHMSKAGLKACLPSCSGDNPVDPPAPACCSAIANADLPCLCQYKDSSLLKTIYGVDPNQAMALPVKCKVVDSSFHC</sequence>
<evidence type="ECO:0000259" key="1">
    <source>
        <dbReference type="SMART" id="SM00499"/>
    </source>
</evidence>
<name>A0AAN9EIK3_CROPI</name>